<dbReference type="PROSITE" id="PS50905">
    <property type="entry name" value="FERRITIN_LIKE"/>
    <property type="match status" value="1"/>
</dbReference>
<comment type="caution">
    <text evidence="8">The sequence shown here is derived from an EMBL/GenBank/DDBJ whole genome shotgun (WGS) entry which is preliminary data.</text>
</comment>
<keyword evidence="2 5" id="KW-0479">Metal-binding</keyword>
<protein>
    <recommendedName>
        <fullName evidence="6">Ferritin</fullName>
    </recommendedName>
</protein>
<reference evidence="8 9" key="1">
    <citation type="submission" date="2018-10" db="EMBL/GenBank/DDBJ databases">
        <title>Sequencing the genomes of 1000 actinobacteria strains.</title>
        <authorList>
            <person name="Klenk H.-P."/>
        </authorList>
    </citation>
    <scope>NUCLEOTIDE SEQUENCE [LARGE SCALE GENOMIC DNA]</scope>
    <source>
        <strain evidence="8 9">DSM 43800</strain>
    </source>
</reference>
<dbReference type="InterPro" id="IPR001519">
    <property type="entry name" value="Ferritin"/>
</dbReference>
<dbReference type="InterPro" id="IPR012347">
    <property type="entry name" value="Ferritin-like"/>
</dbReference>
<dbReference type="GO" id="GO:0005829">
    <property type="term" value="C:cytosol"/>
    <property type="evidence" value="ECO:0007669"/>
    <property type="project" value="TreeGrafter"/>
</dbReference>
<feature type="binding site" evidence="5">
    <location>
        <position position="71"/>
    </location>
    <ligand>
        <name>Fe cation</name>
        <dbReference type="ChEBI" id="CHEBI:24875"/>
        <label>1</label>
    </ligand>
</feature>
<evidence type="ECO:0000256" key="3">
    <source>
        <dbReference type="ARBA" id="ARBA00023002"/>
    </source>
</evidence>
<feature type="binding site" evidence="5">
    <location>
        <position position="74"/>
    </location>
    <ligand>
        <name>Fe cation</name>
        <dbReference type="ChEBI" id="CHEBI:24875"/>
        <label>1</label>
    </ligand>
</feature>
<feature type="binding site" evidence="5">
    <location>
        <position position="148"/>
    </location>
    <ligand>
        <name>Fe cation</name>
        <dbReference type="ChEBI" id="CHEBI:24875"/>
        <label>1</label>
    </ligand>
</feature>
<keyword evidence="3" id="KW-0560">Oxidoreductase</keyword>
<proteinExistence type="predicted"/>
<keyword evidence="4 5" id="KW-0408">Iron</keyword>
<gene>
    <name evidence="8" type="ORF">C8E97_0437</name>
</gene>
<dbReference type="EMBL" id="RBXO01000001">
    <property type="protein sequence ID" value="RKT51946.1"/>
    <property type="molecule type" value="Genomic_DNA"/>
</dbReference>
<dbReference type="CDD" id="cd01055">
    <property type="entry name" value="Nonheme_Ferritin"/>
    <property type="match status" value="1"/>
</dbReference>
<dbReference type="GO" id="GO:0004322">
    <property type="term" value="F:ferroxidase activity"/>
    <property type="evidence" value="ECO:0007669"/>
    <property type="project" value="TreeGrafter"/>
</dbReference>
<dbReference type="GO" id="GO:0006879">
    <property type="term" value="P:intracellular iron ion homeostasis"/>
    <property type="evidence" value="ECO:0007669"/>
    <property type="project" value="UniProtKB-KW"/>
</dbReference>
<organism evidence="8 9">
    <name type="scientific">Saccharothrix australiensis</name>
    <dbReference type="NCBI Taxonomy" id="2072"/>
    <lineage>
        <taxon>Bacteria</taxon>
        <taxon>Bacillati</taxon>
        <taxon>Actinomycetota</taxon>
        <taxon>Actinomycetes</taxon>
        <taxon>Pseudonocardiales</taxon>
        <taxon>Pseudonocardiaceae</taxon>
        <taxon>Saccharothrix</taxon>
    </lineage>
</organism>
<evidence type="ECO:0000256" key="6">
    <source>
        <dbReference type="RuleBase" id="RU361145"/>
    </source>
</evidence>
<dbReference type="Gene3D" id="1.20.1260.10">
    <property type="match status" value="1"/>
</dbReference>
<dbReference type="InterPro" id="IPR009040">
    <property type="entry name" value="Ferritin-like_diiron"/>
</dbReference>
<dbReference type="AlphaFoldDB" id="A0A495VRC2"/>
<evidence type="ECO:0000256" key="4">
    <source>
        <dbReference type="ARBA" id="ARBA00023004"/>
    </source>
</evidence>
<feature type="binding site" evidence="5">
    <location>
        <position position="38"/>
    </location>
    <ligand>
        <name>Fe cation</name>
        <dbReference type="ChEBI" id="CHEBI:24875"/>
        <label>1</label>
    </ligand>
</feature>
<feature type="binding site" evidence="5">
    <location>
        <position position="115"/>
    </location>
    <ligand>
        <name>Fe cation</name>
        <dbReference type="ChEBI" id="CHEBI:24875"/>
        <label>1</label>
    </ligand>
</feature>
<feature type="domain" description="Ferritin-like diiron" evidence="7">
    <location>
        <begin position="21"/>
        <end position="166"/>
    </location>
</feature>
<evidence type="ECO:0000256" key="1">
    <source>
        <dbReference type="ARBA" id="ARBA00022434"/>
    </source>
</evidence>
<dbReference type="InterPro" id="IPR009078">
    <property type="entry name" value="Ferritin-like_SF"/>
</dbReference>
<dbReference type="GO" id="GO:0008198">
    <property type="term" value="F:ferrous iron binding"/>
    <property type="evidence" value="ECO:0007669"/>
    <property type="project" value="TreeGrafter"/>
</dbReference>
<accession>A0A495VRC2</accession>
<dbReference type="Pfam" id="PF00210">
    <property type="entry name" value="Ferritin"/>
    <property type="match status" value="1"/>
</dbReference>
<evidence type="ECO:0000259" key="7">
    <source>
        <dbReference type="PROSITE" id="PS50905"/>
    </source>
</evidence>
<name>A0A495VRC2_9PSEU</name>
<dbReference type="GO" id="GO:0006826">
    <property type="term" value="P:iron ion transport"/>
    <property type="evidence" value="ECO:0007669"/>
    <property type="project" value="InterPro"/>
</dbReference>
<dbReference type="PANTHER" id="PTHR11431">
    <property type="entry name" value="FERRITIN"/>
    <property type="match status" value="1"/>
</dbReference>
<sequence length="197" mass="22424">MKLFAEWVNLGDMADNVKNIPTRTSKFVDLLRAQIGHELAASQQYLAIAVWFDDRDLQRLAAHFYRQSLEERNHGMMIVQYFLDRNLPVGIPGVESVRNDFANAREPVELALQQERRVTEQFVVLARTAREEGDFLGEQFLQWFLKEQVEEEASMITLLGVIDRAEGNLFHVEDYLARESLGDSGDDFAPHAAGGAL</sequence>
<keyword evidence="9" id="KW-1185">Reference proteome</keyword>
<evidence type="ECO:0000313" key="8">
    <source>
        <dbReference type="EMBL" id="RKT51946.1"/>
    </source>
</evidence>
<dbReference type="GO" id="GO:0008199">
    <property type="term" value="F:ferric iron binding"/>
    <property type="evidence" value="ECO:0007669"/>
    <property type="project" value="InterPro"/>
</dbReference>
<evidence type="ECO:0000313" key="9">
    <source>
        <dbReference type="Proteomes" id="UP000282084"/>
    </source>
</evidence>
<dbReference type="PANTHER" id="PTHR11431:SF127">
    <property type="entry name" value="BACTERIAL NON-HEME FERRITIN"/>
    <property type="match status" value="1"/>
</dbReference>
<keyword evidence="1 6" id="KW-0409">Iron storage</keyword>
<dbReference type="SUPFAM" id="SSF47240">
    <property type="entry name" value="Ferritin-like"/>
    <property type="match status" value="1"/>
</dbReference>
<dbReference type="InterPro" id="IPR041719">
    <property type="entry name" value="Ferritin_prok"/>
</dbReference>
<evidence type="ECO:0000256" key="5">
    <source>
        <dbReference type="PIRSR" id="PIRSR601519-1"/>
    </source>
</evidence>
<dbReference type="InterPro" id="IPR008331">
    <property type="entry name" value="Ferritin_DPS_dom"/>
</dbReference>
<evidence type="ECO:0000256" key="2">
    <source>
        <dbReference type="ARBA" id="ARBA00022723"/>
    </source>
</evidence>
<dbReference type="Proteomes" id="UP000282084">
    <property type="component" value="Unassembled WGS sequence"/>
</dbReference>